<dbReference type="GO" id="GO:0071973">
    <property type="term" value="P:bacterial-type flagellum-dependent cell motility"/>
    <property type="evidence" value="ECO:0007669"/>
    <property type="project" value="InterPro"/>
</dbReference>
<sequence>MSVTAIPPQPEAAADTGSSRRRWVVLAAVLAIVAVAGYLYLDRSNAPEGPVPGEVVTLEPIQVNLAAGHYLKLGLAVQTTEEATDLEGSKALDAAITMFSGRSVAELTDATQREALKERLVDRLAELYDDQVMGVYFTEFVMQ</sequence>
<evidence type="ECO:0000256" key="10">
    <source>
        <dbReference type="RuleBase" id="RU364125"/>
    </source>
</evidence>
<dbReference type="Proteomes" id="UP000282515">
    <property type="component" value="Unassembled WGS sequence"/>
</dbReference>
<protein>
    <recommendedName>
        <fullName evidence="10">Flagellar protein FliL</fullName>
    </recommendedName>
</protein>
<comment type="caution">
    <text evidence="11">The sequence shown here is derived from an EMBL/GenBank/DDBJ whole genome shotgun (WGS) entry which is preliminary data.</text>
</comment>
<dbReference type="InterPro" id="IPR005503">
    <property type="entry name" value="FliL"/>
</dbReference>
<keyword evidence="11" id="KW-0966">Cell projection</keyword>
<feature type="transmembrane region" description="Helical" evidence="10">
    <location>
        <begin position="23"/>
        <end position="41"/>
    </location>
</feature>
<accession>A0A3L8PPW2</accession>
<dbReference type="EMBL" id="RDBF01000003">
    <property type="protein sequence ID" value="RLV56478.1"/>
    <property type="molecule type" value="Genomic_DNA"/>
</dbReference>
<proteinExistence type="inferred from homology"/>
<dbReference type="AlphaFoldDB" id="A0A3L8PPW2"/>
<keyword evidence="4 10" id="KW-1003">Cell membrane</keyword>
<keyword evidence="11" id="KW-0282">Flagellum</keyword>
<evidence type="ECO:0000313" key="12">
    <source>
        <dbReference type="Proteomes" id="UP000282515"/>
    </source>
</evidence>
<evidence type="ECO:0000256" key="3">
    <source>
        <dbReference type="ARBA" id="ARBA00008281"/>
    </source>
</evidence>
<keyword evidence="5 10" id="KW-0145">Chemotaxis</keyword>
<reference evidence="11 12" key="1">
    <citation type="submission" date="2018-10" db="EMBL/GenBank/DDBJ databases">
        <title>Aeromicrobium sp. 9W16Y-2 whole genome shotgun sequence.</title>
        <authorList>
            <person name="Li F."/>
        </authorList>
    </citation>
    <scope>NUCLEOTIDE SEQUENCE [LARGE SCALE GENOMIC DNA]</scope>
    <source>
        <strain evidence="11 12">9W16Y-2</strain>
    </source>
</reference>
<keyword evidence="9 10" id="KW-0472">Membrane</keyword>
<evidence type="ECO:0000256" key="5">
    <source>
        <dbReference type="ARBA" id="ARBA00022500"/>
    </source>
</evidence>
<keyword evidence="11" id="KW-0969">Cilium</keyword>
<evidence type="ECO:0000256" key="9">
    <source>
        <dbReference type="ARBA" id="ARBA00023136"/>
    </source>
</evidence>
<evidence type="ECO:0000256" key="4">
    <source>
        <dbReference type="ARBA" id="ARBA00022475"/>
    </source>
</evidence>
<keyword evidence="12" id="KW-1185">Reference proteome</keyword>
<dbReference type="OrthoDB" id="3537056at2"/>
<dbReference type="RefSeq" id="WP_121793485.1">
    <property type="nucleotide sequence ID" value="NZ_RDBF01000003.1"/>
</dbReference>
<dbReference type="GO" id="GO:0006935">
    <property type="term" value="P:chemotaxis"/>
    <property type="evidence" value="ECO:0007669"/>
    <property type="project" value="UniProtKB-KW"/>
</dbReference>
<comment type="function">
    <text evidence="1 10">Controls the rotational direction of flagella during chemotaxis.</text>
</comment>
<keyword evidence="8 10" id="KW-1133">Transmembrane helix</keyword>
<evidence type="ECO:0000256" key="8">
    <source>
        <dbReference type="ARBA" id="ARBA00022989"/>
    </source>
</evidence>
<keyword evidence="7 10" id="KW-0283">Flagellar rotation</keyword>
<evidence type="ECO:0000256" key="2">
    <source>
        <dbReference type="ARBA" id="ARBA00004162"/>
    </source>
</evidence>
<dbReference type="GO" id="GO:0005886">
    <property type="term" value="C:plasma membrane"/>
    <property type="evidence" value="ECO:0007669"/>
    <property type="project" value="UniProtKB-SubCell"/>
</dbReference>
<gene>
    <name evidence="11" type="ORF">D9V41_05215</name>
</gene>
<evidence type="ECO:0000313" key="11">
    <source>
        <dbReference type="EMBL" id="RLV56478.1"/>
    </source>
</evidence>
<evidence type="ECO:0000256" key="6">
    <source>
        <dbReference type="ARBA" id="ARBA00022692"/>
    </source>
</evidence>
<evidence type="ECO:0000256" key="7">
    <source>
        <dbReference type="ARBA" id="ARBA00022779"/>
    </source>
</evidence>
<dbReference type="GO" id="GO:0009425">
    <property type="term" value="C:bacterial-type flagellum basal body"/>
    <property type="evidence" value="ECO:0007669"/>
    <property type="project" value="InterPro"/>
</dbReference>
<comment type="similarity">
    <text evidence="3 10">Belongs to the FliL family.</text>
</comment>
<comment type="subcellular location">
    <subcellularLocation>
        <location evidence="2">Cell membrane</location>
        <topology evidence="2">Single-pass membrane protein</topology>
    </subcellularLocation>
</comment>
<evidence type="ECO:0000256" key="1">
    <source>
        <dbReference type="ARBA" id="ARBA00002254"/>
    </source>
</evidence>
<name>A0A3L8PPW2_9ACTN</name>
<keyword evidence="6 10" id="KW-0812">Transmembrane</keyword>
<dbReference type="Pfam" id="PF03748">
    <property type="entry name" value="FliL"/>
    <property type="match status" value="1"/>
</dbReference>
<organism evidence="11 12">
    <name type="scientific">Aeromicrobium phragmitis</name>
    <dbReference type="NCBI Taxonomy" id="2478914"/>
    <lineage>
        <taxon>Bacteria</taxon>
        <taxon>Bacillati</taxon>
        <taxon>Actinomycetota</taxon>
        <taxon>Actinomycetes</taxon>
        <taxon>Propionibacteriales</taxon>
        <taxon>Nocardioidaceae</taxon>
        <taxon>Aeromicrobium</taxon>
    </lineage>
</organism>